<dbReference type="InterPro" id="IPR003599">
    <property type="entry name" value="Ig_sub"/>
</dbReference>
<evidence type="ECO:0000259" key="2">
    <source>
        <dbReference type="PROSITE" id="PS50835"/>
    </source>
</evidence>
<dbReference type="EMBL" id="JAFHDT010000415">
    <property type="protein sequence ID" value="KAI7789619.1"/>
    <property type="molecule type" value="Genomic_DNA"/>
</dbReference>
<keyword evidence="1" id="KW-0812">Transmembrane</keyword>
<keyword evidence="4" id="KW-1185">Reference proteome</keyword>
<evidence type="ECO:0000256" key="1">
    <source>
        <dbReference type="SAM" id="Phobius"/>
    </source>
</evidence>
<dbReference type="SMART" id="SM00409">
    <property type="entry name" value="IG"/>
    <property type="match status" value="5"/>
</dbReference>
<name>A0A9W7W8T1_TRIRA</name>
<sequence>MKLILLYHGVFGDEVKISVMEGHSVTLHTYLTHIQTDDVIRWRFGEGESKHLLVDIVKNSIRYNGPFRDRLQTDGQTGDLTITNMRSKHSGLYEAQISRAETTYKRFRVTVTDAPRVISAGAGDVKSVSVSVGGSVTLHTDVQTHRDDLILWRFGDEDRLIAKHDKEDNKSSIHDDGMFRDRLKLDPHTGSLIITDIRITDSGLYKLKISSNNKQTLHKTFSVSVRDRGLSPGDVVGIVFGVLLCIVVGVIVFRRIKYELQKRTVKEKTGKNGSPVTLECDVTELQSDDVIEWSFRDKVIAKFSTDNKLFTADERFTDRLQVDDQTGSLIITDIRIEDAGLYKVKISSSSGVKSFLQLITGGGPSYSQFNLIVIEEERIESEVLGRSVSPEIDVTEMETDDVRAGASSTVDDIQLKVFVRERIRSVELGGSVTLDTDVTGIQTDDVIQWRFGDEETLIAEMTVGTEPSYDSTDERFTDRLKMNTKTGHLTITNITSELCGVYSAKISSRRGTEYRKYRVDISAQLGLRIHEGKTKLRKIHTTSTELVKLGGKPLEVESFTYPVSIIDKQAGTDADVKAKIGKARAAFLMMKNVWNSCQLTTHTKIRLFNSNVKLVLIYGAESWRKIKTTIRKIQTFINSFIRRILQIRWPDTIRNKPASCRTRNQEEKVEMNRAHLAKTKYKHHQTGPDMESTRKERNCRQQLSVRSGATNWAQNLLTEYNYTQENTSKTGSLIIRDIRTEDTGLYKVKISSSSRVKSFLQLITGGGPSYSQFNLIVRDTMKENESDSVTFWSFLDLDSSSETSSETSQLNTPEFINYTSANLEEKNTSLHLS</sequence>
<dbReference type="Proteomes" id="UP001059041">
    <property type="component" value="Unassembled WGS sequence"/>
</dbReference>
<dbReference type="InterPro" id="IPR013106">
    <property type="entry name" value="Ig_V-set"/>
</dbReference>
<evidence type="ECO:0000313" key="3">
    <source>
        <dbReference type="EMBL" id="KAI7789619.1"/>
    </source>
</evidence>
<dbReference type="SUPFAM" id="SSF48726">
    <property type="entry name" value="Immunoglobulin"/>
    <property type="match status" value="4"/>
</dbReference>
<dbReference type="AlphaFoldDB" id="A0A9W7W8T1"/>
<protein>
    <recommendedName>
        <fullName evidence="2">Ig-like domain-containing protein</fullName>
    </recommendedName>
</protein>
<keyword evidence="1" id="KW-0472">Membrane</keyword>
<dbReference type="InterPro" id="IPR036179">
    <property type="entry name" value="Ig-like_dom_sf"/>
</dbReference>
<dbReference type="CDD" id="cd12841">
    <property type="entry name" value="TM_EphA1"/>
    <property type="match status" value="1"/>
</dbReference>
<organism evidence="3 4">
    <name type="scientific">Triplophysa rosa</name>
    <name type="common">Cave loach</name>
    <dbReference type="NCBI Taxonomy" id="992332"/>
    <lineage>
        <taxon>Eukaryota</taxon>
        <taxon>Metazoa</taxon>
        <taxon>Chordata</taxon>
        <taxon>Craniata</taxon>
        <taxon>Vertebrata</taxon>
        <taxon>Euteleostomi</taxon>
        <taxon>Actinopterygii</taxon>
        <taxon>Neopterygii</taxon>
        <taxon>Teleostei</taxon>
        <taxon>Ostariophysi</taxon>
        <taxon>Cypriniformes</taxon>
        <taxon>Nemacheilidae</taxon>
        <taxon>Triplophysa</taxon>
    </lineage>
</organism>
<keyword evidence="1" id="KW-1133">Transmembrane helix</keyword>
<dbReference type="Gene3D" id="2.60.40.10">
    <property type="entry name" value="Immunoglobulins"/>
    <property type="match status" value="4"/>
</dbReference>
<comment type="caution">
    <text evidence="3">The sequence shown here is derived from an EMBL/GenBank/DDBJ whole genome shotgun (WGS) entry which is preliminary data.</text>
</comment>
<reference evidence="3" key="1">
    <citation type="submission" date="2021-02" db="EMBL/GenBank/DDBJ databases">
        <title>Comparative genomics reveals that relaxation of natural selection precedes convergent phenotypic evolution of cavefish.</title>
        <authorList>
            <person name="Peng Z."/>
        </authorList>
    </citation>
    <scope>NUCLEOTIDE SEQUENCE</scope>
    <source>
        <tissue evidence="3">Muscle</tissue>
    </source>
</reference>
<feature type="domain" description="Ig-like" evidence="2">
    <location>
        <begin position="273"/>
        <end position="360"/>
    </location>
</feature>
<gene>
    <name evidence="3" type="ORF">IRJ41_009004</name>
</gene>
<dbReference type="InterPro" id="IPR045609">
    <property type="entry name" value="DUF6451"/>
</dbReference>
<dbReference type="PROSITE" id="PS50835">
    <property type="entry name" value="IG_LIKE"/>
    <property type="match status" value="1"/>
</dbReference>
<dbReference type="Pfam" id="PF20049">
    <property type="entry name" value="DUF6451"/>
    <property type="match status" value="1"/>
</dbReference>
<accession>A0A9W7W8T1</accession>
<dbReference type="Pfam" id="PF07686">
    <property type="entry name" value="V-set"/>
    <property type="match status" value="3"/>
</dbReference>
<feature type="transmembrane region" description="Helical" evidence="1">
    <location>
        <begin position="235"/>
        <end position="253"/>
    </location>
</feature>
<dbReference type="PANTHER" id="PTHR21063:SF4">
    <property type="entry name" value="CD48 ANTIGEN-RELATED"/>
    <property type="match status" value="1"/>
</dbReference>
<dbReference type="InterPro" id="IPR013783">
    <property type="entry name" value="Ig-like_fold"/>
</dbReference>
<proteinExistence type="predicted"/>
<evidence type="ECO:0000313" key="4">
    <source>
        <dbReference type="Proteomes" id="UP001059041"/>
    </source>
</evidence>
<dbReference type="PANTHER" id="PTHR21063">
    <property type="entry name" value="LFA-3"/>
    <property type="match status" value="1"/>
</dbReference>
<dbReference type="InterPro" id="IPR007110">
    <property type="entry name" value="Ig-like_dom"/>
</dbReference>
<dbReference type="Gene3D" id="2.60.40.2710">
    <property type="match status" value="1"/>
</dbReference>